<dbReference type="EMBL" id="AP024237">
    <property type="protein sequence ID" value="BCO35269.1"/>
    <property type="molecule type" value="Genomic_DNA"/>
</dbReference>
<dbReference type="EMBL" id="AP024237">
    <property type="protein sequence ID" value="BCO36718.1"/>
    <property type="molecule type" value="Genomic_DNA"/>
</dbReference>
<proteinExistence type="predicted"/>
<keyword evidence="1" id="KW-0472">Membrane</keyword>
<protein>
    <submittedName>
        <fullName evidence="2">Uncharacterized protein</fullName>
    </submittedName>
</protein>
<sequence>MTGILGHLFAVLLLVGIIAHFIWWIIGLAAIVLMAWTLKRAYRDMCAARDARRRQLAELAARADRQHAWVMAGDDRGIYGDYPPACLNREPTTWRYVVP</sequence>
<accession>A0A7R7GSG0</accession>
<evidence type="ECO:0000256" key="1">
    <source>
        <dbReference type="SAM" id="Phobius"/>
    </source>
</evidence>
<organism evidence="2 4">
    <name type="scientific">Mycobacterium heckeshornense</name>
    <dbReference type="NCBI Taxonomy" id="110505"/>
    <lineage>
        <taxon>Bacteria</taxon>
        <taxon>Bacillati</taxon>
        <taxon>Actinomycetota</taxon>
        <taxon>Actinomycetes</taxon>
        <taxon>Mycobacteriales</taxon>
        <taxon>Mycobacteriaceae</taxon>
        <taxon>Mycobacterium</taxon>
    </lineage>
</organism>
<reference evidence="2 4" key="1">
    <citation type="submission" date="2020-12" db="EMBL/GenBank/DDBJ databases">
        <title>Complete genome sequence of Mycobacterium heckeshornense JCM 15655T, closely related to a pathogenic non-tuberculous mycobacterial species Mycobacterium xenopi.</title>
        <authorList>
            <person name="Yoshida M."/>
            <person name="Fukano H."/>
            <person name="Asakura T."/>
            <person name="Suzuki M."/>
            <person name="Hoshino Y."/>
        </authorList>
    </citation>
    <scope>NUCLEOTIDE SEQUENCE [LARGE SCALE GENOMIC DNA]</scope>
    <source>
        <strain evidence="2 4">JCM 15655</strain>
    </source>
</reference>
<keyword evidence="4" id="KW-1185">Reference proteome</keyword>
<gene>
    <name evidence="2" type="ORF">MHEC_17020</name>
    <name evidence="3" type="ORF">MHEC_31510</name>
</gene>
<evidence type="ECO:0000313" key="3">
    <source>
        <dbReference type="EMBL" id="BCO36718.1"/>
    </source>
</evidence>
<dbReference type="AlphaFoldDB" id="A0A7R7GSG0"/>
<name>A0A7R7GSG0_9MYCO</name>
<evidence type="ECO:0000313" key="4">
    <source>
        <dbReference type="Proteomes" id="UP000595446"/>
    </source>
</evidence>
<feature type="transmembrane region" description="Helical" evidence="1">
    <location>
        <begin position="6"/>
        <end position="36"/>
    </location>
</feature>
<dbReference type="Proteomes" id="UP000595446">
    <property type="component" value="Chromosome"/>
</dbReference>
<keyword evidence="1" id="KW-1133">Transmembrane helix</keyword>
<evidence type="ECO:0000313" key="2">
    <source>
        <dbReference type="EMBL" id="BCO35269.1"/>
    </source>
</evidence>
<keyword evidence="1" id="KW-0812">Transmembrane</keyword>